<feature type="region of interest" description="Disordered" evidence="1">
    <location>
        <begin position="22"/>
        <end position="43"/>
    </location>
</feature>
<gene>
    <name evidence="2" type="ORF">TNIN_328561</name>
</gene>
<evidence type="ECO:0000256" key="1">
    <source>
        <dbReference type="SAM" id="MobiDB-lite"/>
    </source>
</evidence>
<reference evidence="2" key="1">
    <citation type="submission" date="2020-08" db="EMBL/GenBank/DDBJ databases">
        <title>Multicomponent nature underlies the extraordinary mechanical properties of spider dragline silk.</title>
        <authorList>
            <person name="Kono N."/>
            <person name="Nakamura H."/>
            <person name="Mori M."/>
            <person name="Yoshida Y."/>
            <person name="Ohtoshi R."/>
            <person name="Malay A.D."/>
            <person name="Moran D.A.P."/>
            <person name="Tomita M."/>
            <person name="Numata K."/>
            <person name="Arakawa K."/>
        </authorList>
    </citation>
    <scope>NUCLEOTIDE SEQUENCE</scope>
</reference>
<dbReference type="OrthoDB" id="10274963at2759"/>
<accession>A0A8X6YC81</accession>
<sequence length="88" mass="9699">MRHPPLSTCKLPGMVLLRDQWHPFLPPPPPAKEGRGEGSSNVWTQRSIKCIGKVRRDDVASGQQRLAGVITGWSTPSSRRLADAALSW</sequence>
<evidence type="ECO:0000313" key="3">
    <source>
        <dbReference type="Proteomes" id="UP000886998"/>
    </source>
</evidence>
<organism evidence="2 3">
    <name type="scientific">Trichonephila inaurata madagascariensis</name>
    <dbReference type="NCBI Taxonomy" id="2747483"/>
    <lineage>
        <taxon>Eukaryota</taxon>
        <taxon>Metazoa</taxon>
        <taxon>Ecdysozoa</taxon>
        <taxon>Arthropoda</taxon>
        <taxon>Chelicerata</taxon>
        <taxon>Arachnida</taxon>
        <taxon>Araneae</taxon>
        <taxon>Araneomorphae</taxon>
        <taxon>Entelegynae</taxon>
        <taxon>Araneoidea</taxon>
        <taxon>Nephilidae</taxon>
        <taxon>Trichonephila</taxon>
        <taxon>Trichonephila inaurata</taxon>
    </lineage>
</organism>
<protein>
    <submittedName>
        <fullName evidence="2">Uncharacterized protein</fullName>
    </submittedName>
</protein>
<comment type="caution">
    <text evidence="2">The sequence shown here is derived from an EMBL/GenBank/DDBJ whole genome shotgun (WGS) entry which is preliminary data.</text>
</comment>
<evidence type="ECO:0000313" key="2">
    <source>
        <dbReference type="EMBL" id="GFY69608.1"/>
    </source>
</evidence>
<keyword evidence="3" id="KW-1185">Reference proteome</keyword>
<dbReference type="Proteomes" id="UP000886998">
    <property type="component" value="Unassembled WGS sequence"/>
</dbReference>
<dbReference type="EMBL" id="BMAV01017721">
    <property type="protein sequence ID" value="GFY69608.1"/>
    <property type="molecule type" value="Genomic_DNA"/>
</dbReference>
<dbReference type="AlphaFoldDB" id="A0A8X6YC81"/>
<proteinExistence type="predicted"/>
<name>A0A8X6YC81_9ARAC</name>